<sequence length="143" mass="16182">MLRLRALLIKLETEVLNRYNRFKTMPESEVPEGKITRAPCGTTMPWLVPAIDECQLGCEELGSDTVREIFMAEPVHQYLVDSLRSRCTNILDRLYGSVIGTPQRDVRLPVLPLCRLRTALTRLEGHGGYLNELLASLVVVRFG</sequence>
<proteinExistence type="predicted"/>
<comment type="caution">
    <text evidence="1">The sequence shown here is derived from an EMBL/GenBank/DDBJ whole genome shotgun (WGS) entry which is preliminary data.</text>
</comment>
<keyword evidence="2" id="KW-1185">Reference proteome</keyword>
<accession>A0ABV7P3M7</accession>
<evidence type="ECO:0000313" key="1">
    <source>
        <dbReference type="EMBL" id="MFC3452650.1"/>
    </source>
</evidence>
<gene>
    <name evidence="1" type="ORF">ACFOSH_24710</name>
</gene>
<dbReference type="RefSeq" id="WP_378241420.1">
    <property type="nucleotide sequence ID" value="NZ_JBHRWK010000038.1"/>
</dbReference>
<protein>
    <submittedName>
        <fullName evidence="1">Uncharacterized protein</fullName>
    </submittedName>
</protein>
<reference evidence="2" key="1">
    <citation type="journal article" date="2019" name="Int. J. Syst. Evol. Microbiol.">
        <title>The Global Catalogue of Microorganisms (GCM) 10K type strain sequencing project: providing services to taxonomists for standard genome sequencing and annotation.</title>
        <authorList>
            <consortium name="The Broad Institute Genomics Platform"/>
            <consortium name="The Broad Institute Genome Sequencing Center for Infectious Disease"/>
            <person name="Wu L."/>
            <person name="Ma J."/>
        </authorList>
    </citation>
    <scope>NUCLEOTIDE SEQUENCE [LARGE SCALE GENOMIC DNA]</scope>
    <source>
        <strain evidence="2">CGMCC 4.7676</strain>
    </source>
</reference>
<dbReference type="EMBL" id="JBHRWK010000038">
    <property type="protein sequence ID" value="MFC3452650.1"/>
    <property type="molecule type" value="Genomic_DNA"/>
</dbReference>
<name>A0ABV7P3M7_9PSEU</name>
<organism evidence="1 2">
    <name type="scientific">Amycolatopsis speibonae</name>
    <dbReference type="NCBI Taxonomy" id="1450224"/>
    <lineage>
        <taxon>Bacteria</taxon>
        <taxon>Bacillati</taxon>
        <taxon>Actinomycetota</taxon>
        <taxon>Actinomycetes</taxon>
        <taxon>Pseudonocardiales</taxon>
        <taxon>Pseudonocardiaceae</taxon>
        <taxon>Amycolatopsis</taxon>
    </lineage>
</organism>
<evidence type="ECO:0000313" key="2">
    <source>
        <dbReference type="Proteomes" id="UP001595645"/>
    </source>
</evidence>
<dbReference type="Proteomes" id="UP001595645">
    <property type="component" value="Unassembled WGS sequence"/>
</dbReference>